<evidence type="ECO:0008006" key="3">
    <source>
        <dbReference type="Google" id="ProtNLM"/>
    </source>
</evidence>
<dbReference type="Proteomes" id="UP000221024">
    <property type="component" value="Unassembled WGS sequence"/>
</dbReference>
<name>A0A2H3NS41_9BACT</name>
<dbReference type="EMBL" id="PDEP01000008">
    <property type="protein sequence ID" value="PEN06511.1"/>
    <property type="molecule type" value="Genomic_DNA"/>
</dbReference>
<dbReference type="OrthoDB" id="1493182at2"/>
<reference evidence="1 2" key="1">
    <citation type="submission" date="2017-10" db="EMBL/GenBank/DDBJ databases">
        <title>Draft genome of Longimonas halophila.</title>
        <authorList>
            <person name="Goh K.M."/>
            <person name="Shamsir M.S."/>
            <person name="Lim S.W."/>
        </authorList>
    </citation>
    <scope>NUCLEOTIDE SEQUENCE [LARGE SCALE GENOMIC DNA]</scope>
    <source>
        <strain evidence="1 2">KCTC 42399</strain>
    </source>
</reference>
<evidence type="ECO:0000313" key="1">
    <source>
        <dbReference type="EMBL" id="PEN06511.1"/>
    </source>
</evidence>
<accession>A0A2H3NS41</accession>
<evidence type="ECO:0000313" key="2">
    <source>
        <dbReference type="Proteomes" id="UP000221024"/>
    </source>
</evidence>
<sequence>MKTFLGTRPALYFPIFRRRSGYDALLVDQDTDICIEGFPRSANSFAAGAFEAAQSHNIRLAHHTHVAANAMRACERGIPAIVLIRDPRDAIVSNIALAHEVRLVETGAVPEQISGFGRQLEAWQAFYDALKPHEDQFVTAPFKQVIEDFGAVIQAVNVRFDTDFDVFNHTKEAADAIHAGRGYHAGPNQRRGEIKERVRTAFEEELKSDKRLRRTLEHARETHAAYLTRASVTGHSSTRQ</sequence>
<dbReference type="InterPro" id="IPR027417">
    <property type="entry name" value="P-loop_NTPase"/>
</dbReference>
<protein>
    <recommendedName>
        <fullName evidence="3">Sulfotransferase domain-containing protein</fullName>
    </recommendedName>
</protein>
<comment type="caution">
    <text evidence="1">The sequence shown here is derived from an EMBL/GenBank/DDBJ whole genome shotgun (WGS) entry which is preliminary data.</text>
</comment>
<dbReference type="Gene3D" id="3.40.50.300">
    <property type="entry name" value="P-loop containing nucleotide triphosphate hydrolases"/>
    <property type="match status" value="1"/>
</dbReference>
<dbReference type="SUPFAM" id="SSF52540">
    <property type="entry name" value="P-loop containing nucleoside triphosphate hydrolases"/>
    <property type="match status" value="1"/>
</dbReference>
<dbReference type="AlphaFoldDB" id="A0A2H3NS41"/>
<proteinExistence type="predicted"/>
<organism evidence="1 2">
    <name type="scientific">Longimonas halophila</name>
    <dbReference type="NCBI Taxonomy" id="1469170"/>
    <lineage>
        <taxon>Bacteria</taxon>
        <taxon>Pseudomonadati</taxon>
        <taxon>Rhodothermota</taxon>
        <taxon>Rhodothermia</taxon>
        <taxon>Rhodothermales</taxon>
        <taxon>Salisaetaceae</taxon>
        <taxon>Longimonas</taxon>
    </lineage>
</organism>
<keyword evidence="2" id="KW-1185">Reference proteome</keyword>
<gene>
    <name evidence="1" type="ORF">CRI93_09520</name>
</gene>